<dbReference type="AlphaFoldDB" id="B1VGC7"/>
<dbReference type="RefSeq" id="WP_012360522.1">
    <property type="nucleotide sequence ID" value="NC_010545.1"/>
</dbReference>
<dbReference type="SUPFAM" id="SSF103473">
    <property type="entry name" value="MFS general substrate transporter"/>
    <property type="match status" value="1"/>
</dbReference>
<dbReference type="GeneID" id="60604053"/>
<feature type="domain" description="Major facilitator superfamily (MFS) profile" evidence="7">
    <location>
        <begin position="92"/>
        <end position="558"/>
    </location>
</feature>
<feature type="transmembrane region" description="Helical" evidence="6">
    <location>
        <begin position="460"/>
        <end position="478"/>
    </location>
</feature>
<feature type="transmembrane region" description="Helical" evidence="6">
    <location>
        <begin position="506"/>
        <end position="526"/>
    </location>
</feature>
<proteinExistence type="predicted"/>
<evidence type="ECO:0000256" key="5">
    <source>
        <dbReference type="SAM" id="MobiDB-lite"/>
    </source>
</evidence>
<dbReference type="InterPro" id="IPR020846">
    <property type="entry name" value="MFS_dom"/>
</dbReference>
<keyword evidence="4 6" id="KW-0472">Membrane</keyword>
<dbReference type="Proteomes" id="UP000001727">
    <property type="component" value="Chromosome"/>
</dbReference>
<sequence length="562" mass="59519">MILRRAHTTVAEKDTHAESTRQDPQLQGSQEQGNQQQAPAAGNPAQGTQQGTPDQGKRQAQAEAKPQPGATKATIHSPGTYPPGEDPRRWKVLGVILTTIFMSLISVSIINVALPSIQQGLGATESDIQWVLAGYTLTFGVVLVAAGRAGDLLGRGGIYLIGLGIYTISAIAAGFAPTAEALNVTRFIQGIGAGLLNPQGVGMIQQYFRGKERGRAFGWFGTVVGVAVAIGPTLGGFLIRLGGPEHGWRWTFLVNVPFGLLAFALALLWFPRPLLGRVKDPVTGRNVGVVRAVRSLDPMGSLLLGLTVLAFLYPFVEHSGSARNYLLLPVAALLLLAWLAWERHVKTTKPFEPMVDMQIFRFPSFRLGTMLAGVYFMGITSIWVLVALFFQNGLGHSALVAGSVGIPAAISSSVSANWAGKRVGDRGRTVVIQGITVALTGIALTILALVLHHTAGLSEWWMVLTLFLVGTGQGAVIGPNQTLTLADVPLNYAGSSGAVLQTAQRIGTAVGLAFITAIVFASARAINWTLGTAIGFVTIGALMGIALLIALYDNRTRTRQAE</sequence>
<feature type="transmembrane region" description="Helical" evidence="6">
    <location>
        <begin position="367"/>
        <end position="390"/>
    </location>
</feature>
<dbReference type="GO" id="GO:0005886">
    <property type="term" value="C:plasma membrane"/>
    <property type="evidence" value="ECO:0007669"/>
    <property type="project" value="UniProtKB-SubCell"/>
</dbReference>
<dbReference type="InterPro" id="IPR011701">
    <property type="entry name" value="MFS"/>
</dbReference>
<dbReference type="HOGENOM" id="CLU_000960_28_2_11"/>
<evidence type="ECO:0000313" key="9">
    <source>
        <dbReference type="Proteomes" id="UP000001727"/>
    </source>
</evidence>
<feature type="transmembrane region" description="Helical" evidence="6">
    <location>
        <begin position="158"/>
        <end position="175"/>
    </location>
</feature>
<dbReference type="Gene3D" id="1.20.1250.20">
    <property type="entry name" value="MFS general substrate transporter like domains"/>
    <property type="match status" value="1"/>
</dbReference>
<dbReference type="PRINTS" id="PR01036">
    <property type="entry name" value="TCRTETB"/>
</dbReference>
<feature type="transmembrane region" description="Helical" evidence="6">
    <location>
        <begin position="92"/>
        <end position="116"/>
    </location>
</feature>
<feature type="region of interest" description="Disordered" evidence="5">
    <location>
        <begin position="1"/>
        <end position="85"/>
    </location>
</feature>
<dbReference type="CDD" id="cd17321">
    <property type="entry name" value="MFS_MMR_MDR_like"/>
    <property type="match status" value="1"/>
</dbReference>
<dbReference type="KEGG" id="cur:cu1274"/>
<organism evidence="8 9">
    <name type="scientific">Corynebacterium urealyticum (strain ATCC 43042 / DSM 7109)</name>
    <dbReference type="NCBI Taxonomy" id="504474"/>
    <lineage>
        <taxon>Bacteria</taxon>
        <taxon>Bacillati</taxon>
        <taxon>Actinomycetota</taxon>
        <taxon>Actinomycetes</taxon>
        <taxon>Mycobacteriales</taxon>
        <taxon>Corynebacteriaceae</taxon>
        <taxon>Corynebacterium</taxon>
    </lineage>
</organism>
<reference evidence="8 9" key="1">
    <citation type="journal article" date="2008" name="J. Biotechnol.">
        <title>The lifestyle of Corynebacterium urealyticum derived from its complete genome sequence established by pyrosequencing.</title>
        <authorList>
            <person name="Tauch A."/>
            <person name="Trost E."/>
            <person name="Tilker A."/>
            <person name="Ludewig U."/>
            <person name="Schneiker S."/>
            <person name="Goesmann A."/>
            <person name="Arnold W."/>
            <person name="Bekel T."/>
            <person name="Brinkrolf K."/>
            <person name="Brune I."/>
            <person name="Goetker S."/>
            <person name="Kalinowski J."/>
            <person name="Kamp P.-B."/>
            <person name="Lobo F.P."/>
            <person name="Viehoever P."/>
            <person name="Weisshaar B."/>
            <person name="Soriano F."/>
            <person name="Droege M."/>
            <person name="Puehler A."/>
        </authorList>
    </citation>
    <scope>NUCLEOTIDE SEQUENCE [LARGE SCALE GENOMIC DNA]</scope>
    <source>
        <strain evidence="9">ATCC 43042 / DSM 7109</strain>
    </source>
</reference>
<accession>B1VGC7</accession>
<feature type="compositionally biased region" description="Basic and acidic residues" evidence="5">
    <location>
        <begin position="10"/>
        <end position="21"/>
    </location>
</feature>
<feature type="transmembrane region" description="Helical" evidence="6">
    <location>
        <begin position="532"/>
        <end position="552"/>
    </location>
</feature>
<feature type="compositionally biased region" description="Low complexity" evidence="5">
    <location>
        <begin position="24"/>
        <end position="53"/>
    </location>
</feature>
<keyword evidence="2 6" id="KW-0812">Transmembrane</keyword>
<evidence type="ECO:0000256" key="3">
    <source>
        <dbReference type="ARBA" id="ARBA00022989"/>
    </source>
</evidence>
<dbReference type="PANTHER" id="PTHR42718:SF39">
    <property type="entry name" value="ACTINORHODIN TRANSPORTER-RELATED"/>
    <property type="match status" value="1"/>
</dbReference>
<dbReference type="EMBL" id="AM942444">
    <property type="protein sequence ID" value="CAQ05234.1"/>
    <property type="molecule type" value="Genomic_DNA"/>
</dbReference>
<feature type="transmembrane region" description="Helical" evidence="6">
    <location>
        <begin position="299"/>
        <end position="316"/>
    </location>
</feature>
<dbReference type="Gene3D" id="1.20.1720.10">
    <property type="entry name" value="Multidrug resistance protein D"/>
    <property type="match status" value="1"/>
</dbReference>
<evidence type="ECO:0000256" key="6">
    <source>
        <dbReference type="SAM" id="Phobius"/>
    </source>
</evidence>
<feature type="transmembrane region" description="Helical" evidence="6">
    <location>
        <begin position="322"/>
        <end position="341"/>
    </location>
</feature>
<dbReference type="Pfam" id="PF07690">
    <property type="entry name" value="MFS_1"/>
    <property type="match status" value="1"/>
</dbReference>
<dbReference type="eggNOG" id="COG2814">
    <property type="taxonomic scope" value="Bacteria"/>
</dbReference>
<keyword evidence="9" id="KW-1185">Reference proteome</keyword>
<evidence type="ECO:0000259" key="7">
    <source>
        <dbReference type="PROSITE" id="PS50850"/>
    </source>
</evidence>
<dbReference type="STRING" id="504474.cu1274"/>
<feature type="transmembrane region" description="Helical" evidence="6">
    <location>
        <begin position="430"/>
        <end position="454"/>
    </location>
</feature>
<feature type="transmembrane region" description="Helical" evidence="6">
    <location>
        <begin position="396"/>
        <end position="418"/>
    </location>
</feature>
<keyword evidence="3 6" id="KW-1133">Transmembrane helix</keyword>
<name>B1VGC7_CORU7</name>
<feature type="transmembrane region" description="Helical" evidence="6">
    <location>
        <begin position="128"/>
        <end position="146"/>
    </location>
</feature>
<feature type="transmembrane region" description="Helical" evidence="6">
    <location>
        <begin position="250"/>
        <end position="270"/>
    </location>
</feature>
<feature type="transmembrane region" description="Helical" evidence="6">
    <location>
        <begin position="216"/>
        <end position="238"/>
    </location>
</feature>
<evidence type="ECO:0000256" key="1">
    <source>
        <dbReference type="ARBA" id="ARBA00004651"/>
    </source>
</evidence>
<dbReference type="PROSITE" id="PS50850">
    <property type="entry name" value="MFS"/>
    <property type="match status" value="1"/>
</dbReference>
<dbReference type="PANTHER" id="PTHR42718">
    <property type="entry name" value="MAJOR FACILITATOR SUPERFAMILY MULTIDRUG TRANSPORTER MFSC"/>
    <property type="match status" value="1"/>
</dbReference>
<evidence type="ECO:0000313" key="8">
    <source>
        <dbReference type="EMBL" id="CAQ05234.1"/>
    </source>
</evidence>
<comment type="subcellular location">
    <subcellularLocation>
        <location evidence="1">Cell membrane</location>
        <topology evidence="1">Multi-pass membrane protein</topology>
    </subcellularLocation>
</comment>
<dbReference type="GO" id="GO:0022857">
    <property type="term" value="F:transmembrane transporter activity"/>
    <property type="evidence" value="ECO:0007669"/>
    <property type="project" value="InterPro"/>
</dbReference>
<feature type="transmembrane region" description="Helical" evidence="6">
    <location>
        <begin position="187"/>
        <end position="204"/>
    </location>
</feature>
<dbReference type="InterPro" id="IPR036259">
    <property type="entry name" value="MFS_trans_sf"/>
</dbReference>
<protein>
    <submittedName>
        <fullName evidence="8">Putative permease of the major facilitator superfamily</fullName>
    </submittedName>
</protein>
<gene>
    <name evidence="8" type="ordered locus">cu1274</name>
</gene>
<evidence type="ECO:0000256" key="4">
    <source>
        <dbReference type="ARBA" id="ARBA00023136"/>
    </source>
</evidence>
<evidence type="ECO:0000256" key="2">
    <source>
        <dbReference type="ARBA" id="ARBA00022692"/>
    </source>
</evidence>